<sequence>MRLLPAAITHRPPFQPAAALALGRHASLARVLPRRSSSNFNSIDDDVASSSAGDFGPSVIAEHGSVFTCHRCATAAAPTSNWRGRGESDMRAENVFISDRLWRESSWALRSKEPRWGRGTVYCSPTLLEDRARHVQSVY</sequence>
<dbReference type="Proteomes" id="UP000095287">
    <property type="component" value="Unplaced"/>
</dbReference>
<protein>
    <submittedName>
        <fullName evidence="2">DNL-type domain-containing protein</fullName>
    </submittedName>
</protein>
<dbReference type="AlphaFoldDB" id="A0A1I7YLB5"/>
<reference evidence="2" key="1">
    <citation type="submission" date="2016-11" db="UniProtKB">
        <authorList>
            <consortium name="WormBaseParasite"/>
        </authorList>
    </citation>
    <scope>IDENTIFICATION</scope>
</reference>
<name>A0A1I7YLB5_9BILA</name>
<proteinExistence type="predicted"/>
<dbReference type="WBParaSite" id="L893_g17500.t1">
    <property type="protein sequence ID" value="L893_g17500.t1"/>
    <property type="gene ID" value="L893_g17500"/>
</dbReference>
<keyword evidence="1" id="KW-1185">Reference proteome</keyword>
<evidence type="ECO:0000313" key="2">
    <source>
        <dbReference type="WBParaSite" id="L893_g17500.t1"/>
    </source>
</evidence>
<organism evidence="1 2">
    <name type="scientific">Steinernema glaseri</name>
    <dbReference type="NCBI Taxonomy" id="37863"/>
    <lineage>
        <taxon>Eukaryota</taxon>
        <taxon>Metazoa</taxon>
        <taxon>Ecdysozoa</taxon>
        <taxon>Nematoda</taxon>
        <taxon>Chromadorea</taxon>
        <taxon>Rhabditida</taxon>
        <taxon>Tylenchina</taxon>
        <taxon>Panagrolaimomorpha</taxon>
        <taxon>Strongyloidoidea</taxon>
        <taxon>Steinernematidae</taxon>
        <taxon>Steinernema</taxon>
    </lineage>
</organism>
<accession>A0A1I7YLB5</accession>
<evidence type="ECO:0000313" key="1">
    <source>
        <dbReference type="Proteomes" id="UP000095287"/>
    </source>
</evidence>